<accession>A0ABX2FFC5</accession>
<dbReference type="InterPro" id="IPR017441">
    <property type="entry name" value="Protein_kinase_ATP_BS"/>
</dbReference>
<dbReference type="PANTHER" id="PTHR43289:SF34">
    <property type="entry name" value="SERINE_THREONINE-PROTEIN KINASE YBDM-RELATED"/>
    <property type="match status" value="1"/>
</dbReference>
<evidence type="ECO:0000313" key="7">
    <source>
        <dbReference type="EMBL" id="NRN69435.1"/>
    </source>
</evidence>
<dbReference type="RefSeq" id="WP_173139615.1">
    <property type="nucleotide sequence ID" value="NZ_CBCSGW010000023.1"/>
</dbReference>
<keyword evidence="2 5" id="KW-0547">Nucleotide-binding</keyword>
<dbReference type="EMBL" id="JAAATY010000027">
    <property type="protein sequence ID" value="NRN69435.1"/>
    <property type="molecule type" value="Genomic_DNA"/>
</dbReference>
<dbReference type="SUPFAM" id="SSF56112">
    <property type="entry name" value="Protein kinase-like (PK-like)"/>
    <property type="match status" value="1"/>
</dbReference>
<dbReference type="InterPro" id="IPR011009">
    <property type="entry name" value="Kinase-like_dom_sf"/>
</dbReference>
<protein>
    <submittedName>
        <fullName evidence="7">Serine/threonine-protein kinase AfsK</fullName>
    </submittedName>
</protein>
<gene>
    <name evidence="7" type="ORF">GC106_66920</name>
</gene>
<feature type="domain" description="Protein kinase" evidence="6">
    <location>
        <begin position="15"/>
        <end position="280"/>
    </location>
</feature>
<evidence type="ECO:0000313" key="8">
    <source>
        <dbReference type="Proteomes" id="UP000763557"/>
    </source>
</evidence>
<name>A0ABX2FFC5_9PSEU</name>
<feature type="binding site" evidence="5">
    <location>
        <position position="43"/>
    </location>
    <ligand>
        <name>ATP</name>
        <dbReference type="ChEBI" id="CHEBI:30616"/>
    </ligand>
</feature>
<comment type="caution">
    <text evidence="7">The sequence shown here is derived from an EMBL/GenBank/DDBJ whole genome shotgun (WGS) entry which is preliminary data.</text>
</comment>
<evidence type="ECO:0000256" key="2">
    <source>
        <dbReference type="ARBA" id="ARBA00022741"/>
    </source>
</evidence>
<sequence>MQRLQSDDPARIGPYRLVASLGQGGMGRVFLGAAPDGRLVAVKQIHAELARDSDFRARFRQEVSVSRGVSGAYTAAVVGADPEADEPWLASVFVPGPSLRQVVDETGPLPEYAVLRLAAGLASALRDIHRARLIHRDLKPGNVLLTADGPRVIDFGIARALDGDMALTSTGSIVGSPAFMSPEQAEGRPLGSASDIFSFGALLVTAVAGHGPFSGDSTPQTLYNVVHAPPNLALVPPGIRQLAEPCLAKDPRQRPTAAQILSRLDASAAVPWPAPVHHLIARQQEQVQTALRWPAHTPVRSHAAGPRRRTAIRTMTVAGVLALAALTAILLWGRANEPAQPLTVQEAVTMDTLRRVNPCALLADATVPPAGRLRITVPEHAKPEDTNGCLARADGDLLIFIAEGAEVKVSTNTVKSDHGILIDPTPVSCSAAIPITDQPTLSLSAQTLTPSEKSCEVAKAVLLEAIARIRTSESR</sequence>
<dbReference type="SMART" id="SM00220">
    <property type="entry name" value="S_TKc"/>
    <property type="match status" value="1"/>
</dbReference>
<dbReference type="Gene3D" id="3.30.200.20">
    <property type="entry name" value="Phosphorylase Kinase, domain 1"/>
    <property type="match status" value="1"/>
</dbReference>
<dbReference type="GO" id="GO:0016301">
    <property type="term" value="F:kinase activity"/>
    <property type="evidence" value="ECO:0007669"/>
    <property type="project" value="UniProtKB-KW"/>
</dbReference>
<dbReference type="InterPro" id="IPR000719">
    <property type="entry name" value="Prot_kinase_dom"/>
</dbReference>
<dbReference type="Gene3D" id="1.10.510.10">
    <property type="entry name" value="Transferase(Phosphotransferase) domain 1"/>
    <property type="match status" value="1"/>
</dbReference>
<keyword evidence="4 5" id="KW-0067">ATP-binding</keyword>
<keyword evidence="8" id="KW-1185">Reference proteome</keyword>
<keyword evidence="3 7" id="KW-0418">Kinase</keyword>
<dbReference type="PROSITE" id="PS00108">
    <property type="entry name" value="PROTEIN_KINASE_ST"/>
    <property type="match status" value="1"/>
</dbReference>
<dbReference type="PROSITE" id="PS50011">
    <property type="entry name" value="PROTEIN_KINASE_DOM"/>
    <property type="match status" value="1"/>
</dbReference>
<evidence type="ECO:0000256" key="1">
    <source>
        <dbReference type="ARBA" id="ARBA00022679"/>
    </source>
</evidence>
<dbReference type="Pfam" id="PF00069">
    <property type="entry name" value="Pkinase"/>
    <property type="match status" value="1"/>
</dbReference>
<reference evidence="7 8" key="1">
    <citation type="submission" date="2020-01" db="EMBL/GenBank/DDBJ databases">
        <title>Kibdelosporangium persica a novel Actinomycetes from a hot desert in Iran.</title>
        <authorList>
            <person name="Safaei N."/>
            <person name="Zaburannyi N."/>
            <person name="Mueller R."/>
            <person name="Wink J."/>
        </authorList>
    </citation>
    <scope>NUCLEOTIDE SEQUENCE [LARGE SCALE GENOMIC DNA]</scope>
    <source>
        <strain evidence="7 8">4NS15</strain>
    </source>
</reference>
<dbReference type="InterPro" id="IPR008271">
    <property type="entry name" value="Ser/Thr_kinase_AS"/>
</dbReference>
<evidence type="ECO:0000256" key="4">
    <source>
        <dbReference type="ARBA" id="ARBA00022840"/>
    </source>
</evidence>
<dbReference type="PANTHER" id="PTHR43289">
    <property type="entry name" value="MITOGEN-ACTIVATED PROTEIN KINASE KINASE KINASE 20-RELATED"/>
    <property type="match status" value="1"/>
</dbReference>
<dbReference type="CDD" id="cd14014">
    <property type="entry name" value="STKc_PknB_like"/>
    <property type="match status" value="1"/>
</dbReference>
<organism evidence="7 8">
    <name type="scientific">Kibdelosporangium persicum</name>
    <dbReference type="NCBI Taxonomy" id="2698649"/>
    <lineage>
        <taxon>Bacteria</taxon>
        <taxon>Bacillati</taxon>
        <taxon>Actinomycetota</taxon>
        <taxon>Actinomycetes</taxon>
        <taxon>Pseudonocardiales</taxon>
        <taxon>Pseudonocardiaceae</taxon>
        <taxon>Kibdelosporangium</taxon>
    </lineage>
</organism>
<keyword evidence="1" id="KW-0808">Transferase</keyword>
<dbReference type="PROSITE" id="PS00107">
    <property type="entry name" value="PROTEIN_KINASE_ATP"/>
    <property type="match status" value="1"/>
</dbReference>
<proteinExistence type="predicted"/>
<dbReference type="Proteomes" id="UP000763557">
    <property type="component" value="Unassembled WGS sequence"/>
</dbReference>
<evidence type="ECO:0000256" key="3">
    <source>
        <dbReference type="ARBA" id="ARBA00022777"/>
    </source>
</evidence>
<evidence type="ECO:0000259" key="6">
    <source>
        <dbReference type="PROSITE" id="PS50011"/>
    </source>
</evidence>
<evidence type="ECO:0000256" key="5">
    <source>
        <dbReference type="PROSITE-ProRule" id="PRU10141"/>
    </source>
</evidence>